<reference evidence="2" key="1">
    <citation type="submission" date="2023-04" db="EMBL/GenBank/DDBJ databases">
        <title>Complete genome sequence of a phthalic acid esters degrading bacterial strain.</title>
        <authorList>
            <person name="Weng L."/>
            <person name="Jia Y."/>
            <person name="Ren L."/>
        </authorList>
    </citation>
    <scope>NUCLEOTIDE SEQUENCE</scope>
    <source>
        <strain evidence="2">RL-LY01</strain>
    </source>
</reference>
<dbReference type="EMBL" id="CP121270">
    <property type="protein sequence ID" value="WFP24915.1"/>
    <property type="molecule type" value="Genomic_DNA"/>
</dbReference>
<sequence>MTSRSLTFHRYTPPTPHHDLRWALAYLITLAAILVFLTTSQ</sequence>
<protein>
    <submittedName>
        <fullName evidence="2">Uncharacterized protein</fullName>
    </submittedName>
</protein>
<evidence type="ECO:0000313" key="3">
    <source>
        <dbReference type="Proteomes" id="UP001213504"/>
    </source>
</evidence>
<accession>A0AAX3T6V4</accession>
<keyword evidence="1" id="KW-0812">Transmembrane</keyword>
<feature type="transmembrane region" description="Helical" evidence="1">
    <location>
        <begin position="20"/>
        <end position="39"/>
    </location>
</feature>
<dbReference type="RefSeq" id="WP_269434039.1">
    <property type="nucleotide sequence ID" value="NZ_CP121270.1"/>
</dbReference>
<dbReference type="AlphaFoldDB" id="A0AAX3T6V4"/>
<keyword evidence="1" id="KW-0472">Membrane</keyword>
<name>A0AAX3T6V4_9ACTN</name>
<dbReference type="Proteomes" id="UP001213504">
    <property type="component" value="Chromosome"/>
</dbReference>
<organism evidence="2 3">
    <name type="scientific">Gordonia hongkongensis</name>
    <dbReference type="NCBI Taxonomy" id="1701090"/>
    <lineage>
        <taxon>Bacteria</taxon>
        <taxon>Bacillati</taxon>
        <taxon>Actinomycetota</taxon>
        <taxon>Actinomycetes</taxon>
        <taxon>Mycobacteriales</taxon>
        <taxon>Gordoniaceae</taxon>
        <taxon>Gordonia</taxon>
    </lineage>
</organism>
<proteinExistence type="predicted"/>
<evidence type="ECO:0000256" key="1">
    <source>
        <dbReference type="SAM" id="Phobius"/>
    </source>
</evidence>
<evidence type="ECO:0000313" key="2">
    <source>
        <dbReference type="EMBL" id="WFP24915.1"/>
    </source>
</evidence>
<keyword evidence="1" id="KW-1133">Transmembrane helix</keyword>
<gene>
    <name evidence="2" type="ORF">P9A14_22880</name>
</gene>